<dbReference type="Proteomes" id="UP000237684">
    <property type="component" value="Unassembled WGS sequence"/>
</dbReference>
<dbReference type="InterPro" id="IPR018485">
    <property type="entry name" value="FGGY_C"/>
</dbReference>
<gene>
    <name evidence="9" type="ORF">B1R32_104204</name>
</gene>
<keyword evidence="2" id="KW-0808">Transferase</keyword>
<dbReference type="InterPro" id="IPR000577">
    <property type="entry name" value="Carb_kinase_FGGY"/>
</dbReference>
<comment type="caution">
    <text evidence="9">The sequence shown here is derived from an EMBL/GenBank/DDBJ whole genome shotgun (WGS) entry which is preliminary data.</text>
</comment>
<evidence type="ECO:0000256" key="2">
    <source>
        <dbReference type="ARBA" id="ARBA00022679"/>
    </source>
</evidence>
<dbReference type="AlphaFoldDB" id="A0A2S8SV75"/>
<dbReference type="EMBL" id="NIGF01000004">
    <property type="protein sequence ID" value="PQV64705.1"/>
    <property type="molecule type" value="Genomic_DNA"/>
</dbReference>
<dbReference type="OrthoDB" id="9761504at2"/>
<keyword evidence="5" id="KW-0067">ATP-binding</keyword>
<dbReference type="Pfam" id="PF00370">
    <property type="entry name" value="FGGY_N"/>
    <property type="match status" value="1"/>
</dbReference>
<evidence type="ECO:0000256" key="6">
    <source>
        <dbReference type="ARBA" id="ARBA00023308"/>
    </source>
</evidence>
<dbReference type="InterPro" id="IPR013449">
    <property type="entry name" value="Rhamnulokinase"/>
</dbReference>
<evidence type="ECO:0000256" key="3">
    <source>
        <dbReference type="ARBA" id="ARBA00022741"/>
    </source>
</evidence>
<dbReference type="CDD" id="cd07771">
    <property type="entry name" value="ASKHA_NBD_FGGY_RhaB-like"/>
    <property type="match status" value="1"/>
</dbReference>
<protein>
    <submittedName>
        <fullName evidence="9">Rhamnulokinase</fullName>
    </submittedName>
</protein>
<dbReference type="Gene3D" id="3.30.420.40">
    <property type="match status" value="2"/>
</dbReference>
<evidence type="ECO:0000256" key="1">
    <source>
        <dbReference type="ARBA" id="ARBA00009156"/>
    </source>
</evidence>
<dbReference type="SUPFAM" id="SSF53067">
    <property type="entry name" value="Actin-like ATPase domain"/>
    <property type="match status" value="2"/>
</dbReference>
<evidence type="ECO:0000313" key="9">
    <source>
        <dbReference type="EMBL" id="PQV64705.1"/>
    </source>
</evidence>
<dbReference type="Pfam" id="PF02782">
    <property type="entry name" value="FGGY_C"/>
    <property type="match status" value="1"/>
</dbReference>
<keyword evidence="6" id="KW-0684">Rhamnose metabolism</keyword>
<dbReference type="InterPro" id="IPR018484">
    <property type="entry name" value="FGGY_N"/>
</dbReference>
<dbReference type="RefSeq" id="WP_105483071.1">
    <property type="nucleotide sequence ID" value="NZ_NIGF01000004.1"/>
</dbReference>
<organism evidence="9 10">
    <name type="scientific">Abditibacterium utsteinense</name>
    <dbReference type="NCBI Taxonomy" id="1960156"/>
    <lineage>
        <taxon>Bacteria</taxon>
        <taxon>Pseudomonadati</taxon>
        <taxon>Abditibacteriota</taxon>
        <taxon>Abditibacteriia</taxon>
        <taxon>Abditibacteriales</taxon>
        <taxon>Abditibacteriaceae</taxon>
        <taxon>Abditibacterium</taxon>
    </lineage>
</organism>
<dbReference type="PIRSF" id="PIRSF000538">
    <property type="entry name" value="GlpK"/>
    <property type="match status" value="1"/>
</dbReference>
<keyword evidence="4 9" id="KW-0418">Kinase</keyword>
<evidence type="ECO:0000313" key="10">
    <source>
        <dbReference type="Proteomes" id="UP000237684"/>
    </source>
</evidence>
<dbReference type="PANTHER" id="PTHR43095">
    <property type="entry name" value="SUGAR KINASE"/>
    <property type="match status" value="1"/>
</dbReference>
<reference evidence="9 10" key="1">
    <citation type="journal article" date="2018" name="Syst. Appl. Microbiol.">
        <title>Abditibacterium utsteinense sp. nov., the first cultivated member of candidate phylum FBP, isolated from ice-free Antarctic soil samples.</title>
        <authorList>
            <person name="Tahon G."/>
            <person name="Tytgat B."/>
            <person name="Lebbe L."/>
            <person name="Carlier A."/>
            <person name="Willems A."/>
        </authorList>
    </citation>
    <scope>NUCLEOTIDE SEQUENCE [LARGE SCALE GENOMIC DNA]</scope>
    <source>
        <strain evidence="9 10">LMG 29911</strain>
    </source>
</reference>
<evidence type="ECO:0000259" key="8">
    <source>
        <dbReference type="Pfam" id="PF02782"/>
    </source>
</evidence>
<accession>A0A2S8SV75</accession>
<evidence type="ECO:0000259" key="7">
    <source>
        <dbReference type="Pfam" id="PF00370"/>
    </source>
</evidence>
<keyword evidence="10" id="KW-1185">Reference proteome</keyword>
<name>A0A2S8SV75_9BACT</name>
<dbReference type="PANTHER" id="PTHR43095:SF2">
    <property type="entry name" value="GLUCONOKINASE"/>
    <property type="match status" value="1"/>
</dbReference>
<dbReference type="FunCoup" id="A0A2S8SV75">
    <property type="interactions" value="39"/>
</dbReference>
<dbReference type="InParanoid" id="A0A2S8SV75"/>
<dbReference type="InterPro" id="IPR043129">
    <property type="entry name" value="ATPase_NBD"/>
</dbReference>
<dbReference type="InterPro" id="IPR050406">
    <property type="entry name" value="FGGY_Carb_Kinase"/>
</dbReference>
<dbReference type="GO" id="GO:0005524">
    <property type="term" value="F:ATP binding"/>
    <property type="evidence" value="ECO:0007669"/>
    <property type="project" value="UniProtKB-KW"/>
</dbReference>
<feature type="domain" description="Carbohydrate kinase FGGY C-terminal" evidence="8">
    <location>
        <begin position="257"/>
        <end position="448"/>
    </location>
</feature>
<sequence length="493" mass="54227">MSELLFAAVDLGAESGRVIAGRFDGAKLTLEVAHRFPNTPTRAGDAFYWDILRLWSDICDGISKVAKMGEISGIGIDTWGVDFALLDENDALLGNPVHYRDARNHGMIDYAASMVSQTEVYARTGLQFLPFNSLFQLLSLKKADSSQLEIAKSLLFIPDLLHFWLCGVKKTEYTIASTSQMLDANARFWDEELLRRFEIPTQILCDIVPPGSILGNVREDVAARLGLQSKTPVITPGSHDTASAIVAVPWESGQNSAYLSSGTWSLMGLELDAPLISPLSQELGFTNEGGAGNTIRFLKNIAGLWLVQECRRAFTRMGNEISYADLTAMAALVSSDGSFVEPDDARFAAPLSMPDAIANYCRETNQTVPETPGEIVRCCLDSLALKYRWTFERLQEVRGERLEKLYIVGGGTQNELLCQLTADCLGIETICGPVEATAAGNILVQAMARGEIGGLDEIRAVVRNSFEFKTYVPNPTHKAVWDEKFARFLQFSR</sequence>
<evidence type="ECO:0000256" key="5">
    <source>
        <dbReference type="ARBA" id="ARBA00022840"/>
    </source>
</evidence>
<dbReference type="GO" id="GO:0019301">
    <property type="term" value="P:rhamnose catabolic process"/>
    <property type="evidence" value="ECO:0007669"/>
    <property type="project" value="InterPro"/>
</dbReference>
<proteinExistence type="inferred from homology"/>
<dbReference type="GO" id="GO:0008993">
    <property type="term" value="F:rhamnulokinase activity"/>
    <property type="evidence" value="ECO:0007669"/>
    <property type="project" value="InterPro"/>
</dbReference>
<evidence type="ECO:0000256" key="4">
    <source>
        <dbReference type="ARBA" id="ARBA00022777"/>
    </source>
</evidence>
<feature type="domain" description="Carbohydrate kinase FGGY N-terminal" evidence="7">
    <location>
        <begin position="7"/>
        <end position="246"/>
    </location>
</feature>
<keyword evidence="3" id="KW-0547">Nucleotide-binding</keyword>
<comment type="similarity">
    <text evidence="1">Belongs to the FGGY kinase family.</text>
</comment>